<reference evidence="1 2" key="1">
    <citation type="journal article" date="2021" name="Int. J. Syst. Evol. Microbiol.">
        <title>Amazonocrinis nigriterrae gen. nov., sp. nov., Atlanticothrix silvestris gen. nov., sp. nov. and Dendronalium phyllosphericum gen. nov., sp. nov., nostocacean cyanobacteria from Brazilian environments.</title>
        <authorList>
            <person name="Alvarenga D.O."/>
            <person name="Andreote A.P.D."/>
            <person name="Branco L.H.Z."/>
            <person name="Delbaje E."/>
            <person name="Cruz R.B."/>
            <person name="Varani A.M."/>
            <person name="Fiore M.F."/>
        </authorList>
    </citation>
    <scope>NUCLEOTIDE SEQUENCE [LARGE SCALE GENOMIC DNA]</scope>
    <source>
        <strain evidence="1 2">CENA357</strain>
    </source>
</reference>
<sequence length="62" mass="7002">MHNLEKIATSAGMTTEELIIYVQGEEAATYAPKVAEDVLQVARHLDKKQFKRLIKLMVDDLS</sequence>
<comment type="caution">
    <text evidence="1">The sequence shown here is derived from an EMBL/GenBank/DDBJ whole genome shotgun (WGS) entry which is preliminary data.</text>
</comment>
<dbReference type="AlphaFoldDB" id="A0A8J7HKG6"/>
<evidence type="ECO:0000313" key="1">
    <source>
        <dbReference type="EMBL" id="MBH8554005.1"/>
    </source>
</evidence>
<name>A0A8J7HKG6_9CYAN</name>
<accession>A0A8J7HKG6</accession>
<dbReference type="Proteomes" id="UP000599391">
    <property type="component" value="Unassembled WGS sequence"/>
</dbReference>
<dbReference type="RefSeq" id="WP_214440269.1">
    <property type="nucleotide sequence ID" value="NZ_JAECZB010000051.1"/>
</dbReference>
<evidence type="ECO:0000313" key="2">
    <source>
        <dbReference type="Proteomes" id="UP000599391"/>
    </source>
</evidence>
<protein>
    <submittedName>
        <fullName evidence="1">Uncharacterized protein</fullName>
    </submittedName>
</protein>
<gene>
    <name evidence="1" type="ORF">I8751_16840</name>
</gene>
<organism evidence="1 2">
    <name type="scientific">Atlanticothrix silvestris CENA357</name>
    <dbReference type="NCBI Taxonomy" id="1725252"/>
    <lineage>
        <taxon>Bacteria</taxon>
        <taxon>Bacillati</taxon>
        <taxon>Cyanobacteriota</taxon>
        <taxon>Cyanophyceae</taxon>
        <taxon>Nostocales</taxon>
        <taxon>Nodulariaceae</taxon>
        <taxon>Atlanticothrix</taxon>
        <taxon>Atlanticothrix silvestris</taxon>
    </lineage>
</organism>
<dbReference type="EMBL" id="JAECZB010000051">
    <property type="protein sequence ID" value="MBH8554005.1"/>
    <property type="molecule type" value="Genomic_DNA"/>
</dbReference>
<keyword evidence="2" id="KW-1185">Reference proteome</keyword>
<proteinExistence type="predicted"/>